<dbReference type="PRINTS" id="PR00019">
    <property type="entry name" value="LEURICHRPT"/>
</dbReference>
<reference evidence="6 7" key="1">
    <citation type="submission" date="2016-06" db="EMBL/GenBank/DDBJ databases">
        <title>Evolution of pathogenesis and genome organization in the Tremellales.</title>
        <authorList>
            <person name="Cuomo C."/>
            <person name="Litvintseva A."/>
            <person name="Heitman J."/>
            <person name="Chen Y."/>
            <person name="Sun S."/>
            <person name="Springer D."/>
            <person name="Dromer F."/>
            <person name="Young S."/>
            <person name="Zeng Q."/>
            <person name="Chapman S."/>
            <person name="Gujja S."/>
            <person name="Saif S."/>
            <person name="Birren B."/>
        </authorList>
    </citation>
    <scope>NUCLEOTIDE SEQUENCE [LARGE SCALE GENOMIC DNA]</scope>
    <source>
        <strain evidence="6 7">CBS 6273</strain>
    </source>
</reference>
<dbReference type="PANTHER" id="PTHR15454">
    <property type="entry name" value="NISCHARIN RELATED"/>
    <property type="match status" value="1"/>
</dbReference>
<evidence type="ECO:0000256" key="4">
    <source>
        <dbReference type="ARBA" id="ARBA00022737"/>
    </source>
</evidence>
<dbReference type="InterPro" id="IPR001611">
    <property type="entry name" value="Leu-rich_rpt"/>
</dbReference>
<feature type="compositionally biased region" description="Low complexity" evidence="5">
    <location>
        <begin position="532"/>
        <end position="550"/>
    </location>
</feature>
<feature type="compositionally biased region" description="Low complexity" evidence="5">
    <location>
        <begin position="568"/>
        <end position="579"/>
    </location>
</feature>
<dbReference type="OrthoDB" id="676979at2759"/>
<evidence type="ECO:0000256" key="5">
    <source>
        <dbReference type="SAM" id="MobiDB-lite"/>
    </source>
</evidence>
<feature type="region of interest" description="Disordered" evidence="5">
    <location>
        <begin position="622"/>
        <end position="643"/>
    </location>
</feature>
<feature type="region of interest" description="Disordered" evidence="5">
    <location>
        <begin position="469"/>
        <end position="607"/>
    </location>
</feature>
<protein>
    <submittedName>
        <fullName evidence="6">Uncharacterized protein</fullName>
    </submittedName>
</protein>
<dbReference type="InterPro" id="IPR032675">
    <property type="entry name" value="LRR_dom_sf"/>
</dbReference>
<dbReference type="Pfam" id="PF13855">
    <property type="entry name" value="LRR_8"/>
    <property type="match status" value="1"/>
</dbReference>
<dbReference type="SUPFAM" id="SSF52075">
    <property type="entry name" value="Outer arm dynein light chain 1"/>
    <property type="match status" value="1"/>
</dbReference>
<dbReference type="PANTHER" id="PTHR15454:SF69">
    <property type="entry name" value="SERINE_THREONINE-PROTEIN KINASE 11-INTERACTING PROTEIN"/>
    <property type="match status" value="1"/>
</dbReference>
<comment type="caution">
    <text evidence="6">The sequence shown here is derived from an EMBL/GenBank/DDBJ whole genome shotgun (WGS) entry which is preliminary data.</text>
</comment>
<organism evidence="6 7">
    <name type="scientific">Cryptococcus amylolentus CBS 6273</name>
    <dbReference type="NCBI Taxonomy" id="1296118"/>
    <lineage>
        <taxon>Eukaryota</taxon>
        <taxon>Fungi</taxon>
        <taxon>Dikarya</taxon>
        <taxon>Basidiomycota</taxon>
        <taxon>Agaricomycotina</taxon>
        <taxon>Tremellomycetes</taxon>
        <taxon>Tremellales</taxon>
        <taxon>Cryptococcaceae</taxon>
        <taxon>Cryptococcus</taxon>
    </lineage>
</organism>
<name>A0A1E3JVI4_9TREE</name>
<keyword evidence="3" id="KW-0433">Leucine-rich repeat</keyword>
<proteinExistence type="predicted"/>
<feature type="compositionally biased region" description="Basic and acidic residues" evidence="5">
    <location>
        <begin position="499"/>
        <end position="515"/>
    </location>
</feature>
<accession>A0A1E3JVI4</accession>
<evidence type="ECO:0000256" key="3">
    <source>
        <dbReference type="ARBA" id="ARBA00022614"/>
    </source>
</evidence>
<dbReference type="InterPro" id="IPR003591">
    <property type="entry name" value="Leu-rich_rpt_typical-subtyp"/>
</dbReference>
<keyword evidence="2" id="KW-0963">Cytoplasm</keyword>
<sequence length="661" mass="71341">MSLYQANLPAPAAPVSGAAYIAKLHKFLTANATRLAPRGPPTASAPSVWQQGYTLLTLGLDPSSAPLTAKPTLGLGKGRPGQAGRTPKPLLLRLPPDRLLYLLLRWQSLPQSLPHVDRTDTPIEEGVIIAARGETGSSGRRAEGDVRSVRSWVGSMRSVSGSLANVGGRDGGWFGRKKEISEDELLLALYSMFTLIPALLIHPPNSHEAPIAELVEVGGYTPLGGIDVRVPLHVLRNLQILELESYDPRALQIPSNLGLRSLTVRDVQDGDDWIADLLVSGDGESQAKFPSLRHLSLVQTSLLAFPPLPLDSLTHLDLSHNLLDSVPASLAALSNLRSLNLSHNYITSLRGASSCLGNVTSLNLSSNRIDCLVGLDRILGLERVDIRDNEIHDALELSRLAALLYLREVHCSPNPFTECPNPAMLSEGLETWRVDLGRRFREEGRDAIVFDGTPWSWSEERRIEASVLKRSGSADARGAAVHGSGLSDSHVPHNAEPTSEPRKGHGRAATHDHAISRQKSKVIRNRASVSFSPTGEGSRSPEPGPSRQRSPQPPPSAFHSHASHLHESSTASESPSAKSGKGKKKGKRRVIDLDGKHEADEDNGMGIGRELKDELVAINEAGQQNGKVEEVNQAGEKAPKPVEDVAVKVVSKKKSRKPKET</sequence>
<evidence type="ECO:0000256" key="1">
    <source>
        <dbReference type="ARBA" id="ARBA00004496"/>
    </source>
</evidence>
<evidence type="ECO:0000256" key="2">
    <source>
        <dbReference type="ARBA" id="ARBA00022490"/>
    </source>
</evidence>
<evidence type="ECO:0000313" key="7">
    <source>
        <dbReference type="Proteomes" id="UP000095149"/>
    </source>
</evidence>
<dbReference type="Gene3D" id="3.80.10.10">
    <property type="entry name" value="Ribonuclease Inhibitor"/>
    <property type="match status" value="1"/>
</dbReference>
<dbReference type="EMBL" id="MEKH01000008">
    <property type="protein sequence ID" value="ODO04835.1"/>
    <property type="molecule type" value="Genomic_DNA"/>
</dbReference>
<dbReference type="Proteomes" id="UP000095149">
    <property type="component" value="Unassembled WGS sequence"/>
</dbReference>
<dbReference type="SMART" id="SM00369">
    <property type="entry name" value="LRR_TYP"/>
    <property type="match status" value="3"/>
</dbReference>
<evidence type="ECO:0000313" key="6">
    <source>
        <dbReference type="EMBL" id="ODO04835.1"/>
    </source>
</evidence>
<gene>
    <name evidence="6" type="ORF">I350_05445</name>
</gene>
<dbReference type="AlphaFoldDB" id="A0A1E3JVI4"/>
<feature type="compositionally biased region" description="Basic and acidic residues" evidence="5">
    <location>
        <begin position="589"/>
        <end position="599"/>
    </location>
</feature>
<keyword evidence="4" id="KW-0677">Repeat</keyword>
<dbReference type="PROSITE" id="PS51450">
    <property type="entry name" value="LRR"/>
    <property type="match status" value="3"/>
</dbReference>
<comment type="subcellular location">
    <subcellularLocation>
        <location evidence="1">Cytoplasm</location>
    </subcellularLocation>
</comment>
<dbReference type="GO" id="GO:0005737">
    <property type="term" value="C:cytoplasm"/>
    <property type="evidence" value="ECO:0007669"/>
    <property type="project" value="UniProtKB-SubCell"/>
</dbReference>